<dbReference type="STRING" id="123899.SAMEA3906487_02624"/>
<dbReference type="RefSeq" id="WP_025517823.1">
    <property type="nucleotide sequence ID" value="NZ_CP016340.1"/>
</dbReference>
<sequence>MFATAPTPASRRRRLASMLYEAVLLFGVGFVATLLFDLLIRAGGFPLLRQTWLFLAIGLYFLLNWYARGQTLAMKTWRLRLLDRHDRRPAPARLLLRYLLLWPLPLACAWLLHQVAQAGDWPALDLLIVATPLSLFIPTWFDPQGRFLHDRLVGTRLCVAP</sequence>
<name>A0A157SL45_9BORD</name>
<dbReference type="Proteomes" id="UP000076825">
    <property type="component" value="Chromosome 1"/>
</dbReference>
<evidence type="ECO:0000256" key="5">
    <source>
        <dbReference type="SAM" id="Phobius"/>
    </source>
</evidence>
<keyword evidence="2 5" id="KW-0812">Transmembrane</keyword>
<proteinExistence type="predicted"/>
<feature type="transmembrane region" description="Helical" evidence="5">
    <location>
        <begin position="94"/>
        <end position="115"/>
    </location>
</feature>
<evidence type="ECO:0000313" key="7">
    <source>
        <dbReference type="EMBL" id="SAI71115.1"/>
    </source>
</evidence>
<comment type="subcellular location">
    <subcellularLocation>
        <location evidence="1">Membrane</location>
        <topology evidence="1">Multi-pass membrane protein</topology>
    </subcellularLocation>
</comment>
<dbReference type="GeneID" id="56590119"/>
<keyword evidence="4 5" id="KW-0472">Membrane</keyword>
<accession>A0A157SL45</accession>
<keyword evidence="3 5" id="KW-1133">Transmembrane helix</keyword>
<protein>
    <submittedName>
        <fullName evidence="7">Membrane protein</fullName>
    </submittedName>
</protein>
<feature type="transmembrane region" description="Helical" evidence="5">
    <location>
        <begin position="19"/>
        <end position="40"/>
    </location>
</feature>
<gene>
    <name evidence="7" type="ORF">SAMEA3906487_02624</name>
</gene>
<dbReference type="Pfam" id="PF06271">
    <property type="entry name" value="RDD"/>
    <property type="match status" value="1"/>
</dbReference>
<dbReference type="KEGG" id="btrm:SAMEA390648702624"/>
<organism evidence="7 8">
    <name type="scientific">Bordetella trematum</name>
    <dbReference type="NCBI Taxonomy" id="123899"/>
    <lineage>
        <taxon>Bacteria</taxon>
        <taxon>Pseudomonadati</taxon>
        <taxon>Pseudomonadota</taxon>
        <taxon>Betaproteobacteria</taxon>
        <taxon>Burkholderiales</taxon>
        <taxon>Alcaligenaceae</taxon>
        <taxon>Bordetella</taxon>
    </lineage>
</organism>
<keyword evidence="8" id="KW-1185">Reference proteome</keyword>
<dbReference type="GO" id="GO:0016020">
    <property type="term" value="C:membrane"/>
    <property type="evidence" value="ECO:0007669"/>
    <property type="project" value="UniProtKB-SubCell"/>
</dbReference>
<feature type="transmembrane region" description="Helical" evidence="5">
    <location>
        <begin position="52"/>
        <end position="73"/>
    </location>
</feature>
<evidence type="ECO:0000313" key="8">
    <source>
        <dbReference type="Proteomes" id="UP000076825"/>
    </source>
</evidence>
<evidence type="ECO:0000256" key="3">
    <source>
        <dbReference type="ARBA" id="ARBA00022989"/>
    </source>
</evidence>
<dbReference type="InterPro" id="IPR010432">
    <property type="entry name" value="RDD"/>
</dbReference>
<dbReference type="eggNOG" id="COG1714">
    <property type="taxonomic scope" value="Bacteria"/>
</dbReference>
<dbReference type="EMBL" id="LT546645">
    <property type="protein sequence ID" value="SAI71115.1"/>
    <property type="molecule type" value="Genomic_DNA"/>
</dbReference>
<dbReference type="PATRIC" id="fig|123899.6.peg.2612"/>
<evidence type="ECO:0000256" key="4">
    <source>
        <dbReference type="ARBA" id="ARBA00023136"/>
    </source>
</evidence>
<dbReference type="OrthoDB" id="5298807at2"/>
<dbReference type="AlphaFoldDB" id="A0A157SL45"/>
<evidence type="ECO:0000256" key="1">
    <source>
        <dbReference type="ARBA" id="ARBA00004141"/>
    </source>
</evidence>
<evidence type="ECO:0000256" key="2">
    <source>
        <dbReference type="ARBA" id="ARBA00022692"/>
    </source>
</evidence>
<feature type="domain" description="RDD" evidence="6">
    <location>
        <begin position="9"/>
        <end position="153"/>
    </location>
</feature>
<evidence type="ECO:0000259" key="6">
    <source>
        <dbReference type="Pfam" id="PF06271"/>
    </source>
</evidence>
<reference evidence="7 8" key="1">
    <citation type="submission" date="2016-04" db="EMBL/GenBank/DDBJ databases">
        <authorList>
            <consortium name="Pathogen Informatics"/>
        </authorList>
    </citation>
    <scope>NUCLEOTIDE SEQUENCE [LARGE SCALE GENOMIC DNA]</scope>
    <source>
        <strain evidence="7 8">H044680328</strain>
    </source>
</reference>